<gene>
    <name evidence="2" type="ORF">QQF32_21415</name>
</gene>
<comment type="caution">
    <text evidence="2">The sequence shown here is derived from an EMBL/GenBank/DDBJ whole genome shotgun (WGS) entry which is preliminary data.</text>
</comment>
<reference evidence="2 3" key="1">
    <citation type="submission" date="2023-06" db="EMBL/GenBank/DDBJ databases">
        <title>Identification and characterization of antibiotic-resistant Gram-negative bacteria.</title>
        <authorList>
            <person name="Cho G.-S."/>
            <person name="Lee J."/>
            <person name="Tai E."/>
            <person name="Jeong S."/>
            <person name="Kim I."/>
            <person name="Kim B.-E."/>
            <person name="Jeong M.-I."/>
            <person name="Oh K.-K."/>
            <person name="Franz C.M.A.P."/>
        </authorList>
    </citation>
    <scope>NUCLEOTIDE SEQUENCE [LARGE SCALE GENOMIC DNA]</scope>
    <source>
        <strain evidence="2 3">V106_12</strain>
    </source>
</reference>
<sequence length="129" mass="14818">MAKKRVFISFDYDHDAILKTFLVGQSKHEDSPFELADWSIKEHITHDWKSKARTRIKSVDVVCVICGEHTNTAAGVSAELRIAQEENKPYFLLHGYSDKSCIKPLSAYSTDKIYTWTWDNLKLLIQGAR</sequence>
<dbReference type="Pfam" id="PF08937">
    <property type="entry name" value="ThsB_TIR"/>
    <property type="match status" value="1"/>
</dbReference>
<organism evidence="2 3">
    <name type="scientific">Lelliottia wanjuensis</name>
    <dbReference type="NCBI Taxonomy" id="3050585"/>
    <lineage>
        <taxon>Bacteria</taxon>
        <taxon>Pseudomonadati</taxon>
        <taxon>Pseudomonadota</taxon>
        <taxon>Gammaproteobacteria</taxon>
        <taxon>Enterobacterales</taxon>
        <taxon>Enterobacteriaceae</taxon>
        <taxon>Lelliottia</taxon>
    </lineage>
</organism>
<protein>
    <submittedName>
        <fullName evidence="2">TIR domain-containing protein</fullName>
    </submittedName>
</protein>
<dbReference type="SUPFAM" id="SSF52206">
    <property type="entry name" value="Hypothetical protein MTH538"/>
    <property type="match status" value="1"/>
</dbReference>
<keyword evidence="3" id="KW-1185">Reference proteome</keyword>
<name>A0AAP4FXY0_9ENTR</name>
<proteinExistence type="predicted"/>
<evidence type="ECO:0000259" key="1">
    <source>
        <dbReference type="Pfam" id="PF08937"/>
    </source>
</evidence>
<dbReference type="InterPro" id="IPR015032">
    <property type="entry name" value="ThsB__TIR-like_domain"/>
</dbReference>
<accession>A0AAP4FXY0</accession>
<feature type="domain" description="Thoeris protein ThsB TIR-like" evidence="1">
    <location>
        <begin position="7"/>
        <end position="91"/>
    </location>
</feature>
<evidence type="ECO:0000313" key="3">
    <source>
        <dbReference type="Proteomes" id="UP001223214"/>
    </source>
</evidence>
<dbReference type="InterPro" id="IPR036490">
    <property type="entry name" value="ThsB_TIR-like_sf"/>
</dbReference>
<dbReference type="RefSeq" id="WP_285150305.1">
    <property type="nucleotide sequence ID" value="NZ_JASSOM010000084.1"/>
</dbReference>
<dbReference type="EMBL" id="JASSOM010000084">
    <property type="protein sequence ID" value="MDK9365754.1"/>
    <property type="molecule type" value="Genomic_DNA"/>
</dbReference>
<dbReference type="Proteomes" id="UP001223214">
    <property type="component" value="Unassembled WGS sequence"/>
</dbReference>
<evidence type="ECO:0000313" key="2">
    <source>
        <dbReference type="EMBL" id="MDK9365754.1"/>
    </source>
</evidence>
<dbReference type="AlphaFoldDB" id="A0AAP4FXY0"/>